<dbReference type="EMBL" id="RBXX01000002">
    <property type="protein sequence ID" value="RKT88668.1"/>
    <property type="molecule type" value="Genomic_DNA"/>
</dbReference>
<reference evidence="1 4" key="2">
    <citation type="submission" date="2018-10" db="EMBL/GenBank/DDBJ databases">
        <title>Sequencing the genomes of 1000 actinobacteria strains.</title>
        <authorList>
            <person name="Klenk H.-P."/>
        </authorList>
    </citation>
    <scope>NUCLEOTIDE SEQUENCE [LARGE SCALE GENOMIC DNA]</scope>
    <source>
        <strain evidence="1 4">DSM 45119</strain>
    </source>
</reference>
<evidence type="ECO:0000313" key="1">
    <source>
        <dbReference type="EMBL" id="RKT88668.1"/>
    </source>
</evidence>
<sequence>MEASGAEEHPGTLIVKQPGYASGDQFGILVALLSKPEMQVVIGRNRNPTAQDRTPDKSHDIEKFYRDSGIDQSRIHIAYAESMETRVQWHALDRESWEVAENEFGITDRHNQEEIIEGNEAGTRYVAENFSEADRDKLRDSFGLSSDVEDNDARIHDWLAKKGIRLQETGNRVLVLWSRFSGKKYNWKNLRGLMENDTSFEGVRQIIRQTVNHYDTILITGDKHPTKEGKWSSLTDQMRRETNTDKIHEITEFWNENSAELKAWEGNSRTRQYRLYDYLHRKHRLTHLGFRSGNLEAVALIGHKVRYIEDSSAFGGSRMTAWHDTSDGKTRSGGMAPGYERIQINETSTGSGRHSNEYRELHGKEAWLRFSAADGKPLTSYFKESGFALRDLQTILDEIANGDDLDDPIKRNEFELFRLEHLAKRLTTLRNRAAEEPINPEYNAEQLNWDQQRRDYVIGYLDNFIGDLTYTVTYYQQLPADDSQRGSIKEYANQLFWSLKEIEGALKQYLH</sequence>
<evidence type="ECO:0000313" key="3">
    <source>
        <dbReference type="Proteomes" id="UP000199398"/>
    </source>
</evidence>
<gene>
    <name evidence="1" type="ORF">ATL45_7107</name>
    <name evidence="2" type="ORF">SAMN05421805_1011709</name>
</gene>
<reference evidence="2 3" key="1">
    <citation type="submission" date="2016-10" db="EMBL/GenBank/DDBJ databases">
        <authorList>
            <person name="de Groot N.N."/>
        </authorList>
    </citation>
    <scope>NUCLEOTIDE SEQUENCE [LARGE SCALE GENOMIC DNA]</scope>
    <source>
        <strain evidence="2 3">CPCC 201259</strain>
    </source>
</reference>
<proteinExistence type="predicted"/>
<protein>
    <submittedName>
        <fullName evidence="2">Uncharacterized protein</fullName>
    </submittedName>
</protein>
<dbReference type="AlphaFoldDB" id="A0A1I4U3J4"/>
<dbReference type="EMBL" id="FOUP01000001">
    <property type="protein sequence ID" value="SFM83578.1"/>
    <property type="molecule type" value="Genomic_DNA"/>
</dbReference>
<evidence type="ECO:0000313" key="2">
    <source>
        <dbReference type="EMBL" id="SFM83578.1"/>
    </source>
</evidence>
<accession>A0A1I4U3J4</accession>
<keyword evidence="4" id="KW-1185">Reference proteome</keyword>
<name>A0A1I4U3J4_9PSEU</name>
<dbReference type="Proteomes" id="UP000199398">
    <property type="component" value="Unassembled WGS sequence"/>
</dbReference>
<evidence type="ECO:0000313" key="4">
    <source>
        <dbReference type="Proteomes" id="UP000270697"/>
    </source>
</evidence>
<dbReference type="Proteomes" id="UP000270697">
    <property type="component" value="Unassembled WGS sequence"/>
</dbReference>
<organism evidence="2 3">
    <name type="scientific">Saccharopolyspora antimicrobica</name>
    <dbReference type="NCBI Taxonomy" id="455193"/>
    <lineage>
        <taxon>Bacteria</taxon>
        <taxon>Bacillati</taxon>
        <taxon>Actinomycetota</taxon>
        <taxon>Actinomycetes</taxon>
        <taxon>Pseudonocardiales</taxon>
        <taxon>Pseudonocardiaceae</taxon>
        <taxon>Saccharopolyspora</taxon>
    </lineage>
</organism>